<name>A0A944MC89_9GAMM</name>
<organism evidence="2 3">
    <name type="scientific">Candidatus Thiodiazotropha taylori</name>
    <dbReference type="NCBI Taxonomy" id="2792791"/>
    <lineage>
        <taxon>Bacteria</taxon>
        <taxon>Pseudomonadati</taxon>
        <taxon>Pseudomonadota</taxon>
        <taxon>Gammaproteobacteria</taxon>
        <taxon>Chromatiales</taxon>
        <taxon>Sedimenticolaceae</taxon>
        <taxon>Candidatus Thiodiazotropha</taxon>
    </lineage>
</organism>
<keyword evidence="1" id="KW-0472">Membrane</keyword>
<proteinExistence type="predicted"/>
<comment type="caution">
    <text evidence="2">The sequence shown here is derived from an EMBL/GenBank/DDBJ whole genome shotgun (WGS) entry which is preliminary data.</text>
</comment>
<sequence length="74" mass="8560">MIQKFSLFLTSFTIGALYSPLLVYTLYLWQQYTGATNLVALHWYELILLLTLMLLPLAAMKLLKINWTPRDIPG</sequence>
<reference evidence="2 3" key="1">
    <citation type="submission" date="2021-05" db="EMBL/GenBank/DDBJ databases">
        <title>Genetic and Functional Diversity in Clade A Lucinid endosymbionts from the Bahamas.</title>
        <authorList>
            <person name="Giani N.M."/>
            <person name="Engel A.S."/>
            <person name="Campbell B.J."/>
        </authorList>
    </citation>
    <scope>NUCLEOTIDE SEQUENCE [LARGE SCALE GENOMIC DNA]</scope>
    <source>
        <strain evidence="2">LUC16012Gg_MoonRockCtena</strain>
    </source>
</reference>
<dbReference type="EMBL" id="JAHHGM010000036">
    <property type="protein sequence ID" value="MBT2991273.1"/>
    <property type="molecule type" value="Genomic_DNA"/>
</dbReference>
<keyword evidence="1" id="KW-0812">Transmembrane</keyword>
<dbReference type="Proteomes" id="UP000770889">
    <property type="component" value="Unassembled WGS sequence"/>
</dbReference>
<dbReference type="AlphaFoldDB" id="A0A944MC89"/>
<feature type="transmembrane region" description="Helical" evidence="1">
    <location>
        <begin position="7"/>
        <end position="29"/>
    </location>
</feature>
<accession>A0A944MC89</accession>
<keyword evidence="1" id="KW-1133">Transmembrane helix</keyword>
<feature type="transmembrane region" description="Helical" evidence="1">
    <location>
        <begin position="41"/>
        <end position="60"/>
    </location>
</feature>
<evidence type="ECO:0000256" key="1">
    <source>
        <dbReference type="SAM" id="Phobius"/>
    </source>
</evidence>
<protein>
    <submittedName>
        <fullName evidence="2">Uncharacterized protein</fullName>
    </submittedName>
</protein>
<evidence type="ECO:0000313" key="3">
    <source>
        <dbReference type="Proteomes" id="UP000770889"/>
    </source>
</evidence>
<evidence type="ECO:0000313" key="2">
    <source>
        <dbReference type="EMBL" id="MBT2991273.1"/>
    </source>
</evidence>
<gene>
    <name evidence="2" type="ORF">KME65_20110</name>
</gene>